<accession>A0A0C9TWC2</accession>
<gene>
    <name evidence="2" type="ORF">M422DRAFT_35016</name>
</gene>
<evidence type="ECO:0000313" key="2">
    <source>
        <dbReference type="EMBL" id="KIJ34683.1"/>
    </source>
</evidence>
<dbReference type="OrthoDB" id="3365698at2759"/>
<keyword evidence="3" id="KW-1185">Reference proteome</keyword>
<feature type="region of interest" description="Disordered" evidence="1">
    <location>
        <begin position="1"/>
        <end position="26"/>
    </location>
</feature>
<feature type="compositionally biased region" description="Basic residues" evidence="1">
    <location>
        <begin position="10"/>
        <end position="24"/>
    </location>
</feature>
<protein>
    <recommendedName>
        <fullName evidence="4">F-box domain-containing protein</fullName>
    </recommendedName>
</protein>
<sequence length="701" mass="81648">MPPRMNGNKNKSKSKSKSKNKNKHVVAADPSPWQIPSYPVAQVLLRVFEVFCNDHEFEREVEYYELPHPQLSDRPCLLSEVCRYWRELALSHSPLWKTVDFNTPAEAVLCLQRSGVTTPLHVVLVEARRSPISTGGWPFDKDYSPLLRPHSSRIESLHLGIGHPEDFKGERTQWLIDSPLTPGIFKELRILGSQHYDDDWHGEEDLRCLLEDYYSPIRIQAIEAFSRLPALTSVTRLTLIGFEIPLSCPIYDNLVELELFSFRPLLAVSDVLDLCRRSPRLQVLKLCLAYENTLPDNAEMVRVVFLPELRRMKLKPHTTASTEFLLSRLATPSLEHFDVILKAPEGKAGHELYRLLAPLTDCPLTRGIRRIIIRNGQRNEEAEIRGYYNPKFREFDTYGHGQPDPEEEDYAELERDGLHICVEDSPWDGHVGAPFLSKFQNLTHIEFNCDDTDQLCALLNGTNISHLRLENTYFEELQHLRPGAVLQNVRVLELDLSHCPSHSHYGHRSYSGWRQSFGLLEPNYYERSDDEYDQRSDKKDRHERIHQDIIDDLQECKTLHILRLYNYRGLAPQTVNAWMQYGIRNRVRMVWVETADYSTFESRDDEVLYAKPRVTKPTLEAKRLQERRDKNPYRSKKDLPPQDKDYKPTSTVAKRAVKQQKSNGREKFYRPNNWTPNPETVTIYELDEITYNLQDVNMDID</sequence>
<dbReference type="EMBL" id="KN837197">
    <property type="protein sequence ID" value="KIJ34683.1"/>
    <property type="molecule type" value="Genomic_DNA"/>
</dbReference>
<dbReference type="HOGENOM" id="CLU_393381_0_0_1"/>
<organism evidence="2 3">
    <name type="scientific">Sphaerobolus stellatus (strain SS14)</name>
    <dbReference type="NCBI Taxonomy" id="990650"/>
    <lineage>
        <taxon>Eukaryota</taxon>
        <taxon>Fungi</taxon>
        <taxon>Dikarya</taxon>
        <taxon>Basidiomycota</taxon>
        <taxon>Agaricomycotina</taxon>
        <taxon>Agaricomycetes</taxon>
        <taxon>Phallomycetidae</taxon>
        <taxon>Geastrales</taxon>
        <taxon>Sphaerobolaceae</taxon>
        <taxon>Sphaerobolus</taxon>
    </lineage>
</organism>
<dbReference type="Proteomes" id="UP000054279">
    <property type="component" value="Unassembled WGS sequence"/>
</dbReference>
<proteinExistence type="predicted"/>
<evidence type="ECO:0000313" key="3">
    <source>
        <dbReference type="Proteomes" id="UP000054279"/>
    </source>
</evidence>
<evidence type="ECO:0008006" key="4">
    <source>
        <dbReference type="Google" id="ProtNLM"/>
    </source>
</evidence>
<feature type="compositionally biased region" description="Basic and acidic residues" evidence="1">
    <location>
        <begin position="619"/>
        <end position="647"/>
    </location>
</feature>
<name>A0A0C9TWC2_SPHS4</name>
<feature type="region of interest" description="Disordered" evidence="1">
    <location>
        <begin position="618"/>
        <end position="673"/>
    </location>
</feature>
<dbReference type="AlphaFoldDB" id="A0A0C9TWC2"/>
<evidence type="ECO:0000256" key="1">
    <source>
        <dbReference type="SAM" id="MobiDB-lite"/>
    </source>
</evidence>
<reference evidence="2 3" key="1">
    <citation type="submission" date="2014-06" db="EMBL/GenBank/DDBJ databases">
        <title>Evolutionary Origins and Diversification of the Mycorrhizal Mutualists.</title>
        <authorList>
            <consortium name="DOE Joint Genome Institute"/>
            <consortium name="Mycorrhizal Genomics Consortium"/>
            <person name="Kohler A."/>
            <person name="Kuo A."/>
            <person name="Nagy L.G."/>
            <person name="Floudas D."/>
            <person name="Copeland A."/>
            <person name="Barry K.W."/>
            <person name="Cichocki N."/>
            <person name="Veneault-Fourrey C."/>
            <person name="LaButti K."/>
            <person name="Lindquist E.A."/>
            <person name="Lipzen A."/>
            <person name="Lundell T."/>
            <person name="Morin E."/>
            <person name="Murat C."/>
            <person name="Riley R."/>
            <person name="Ohm R."/>
            <person name="Sun H."/>
            <person name="Tunlid A."/>
            <person name="Henrissat B."/>
            <person name="Grigoriev I.V."/>
            <person name="Hibbett D.S."/>
            <person name="Martin F."/>
        </authorList>
    </citation>
    <scope>NUCLEOTIDE SEQUENCE [LARGE SCALE GENOMIC DNA]</scope>
    <source>
        <strain evidence="2 3">SS14</strain>
    </source>
</reference>